<dbReference type="Proteomes" id="UP000095553">
    <property type="component" value="Unassembled WGS sequence"/>
</dbReference>
<evidence type="ECO:0000313" key="1">
    <source>
        <dbReference type="EMBL" id="CUM91747.1"/>
    </source>
</evidence>
<sequence>MSEIEVKIRDDKAMLYTPYNPEFVKRIKKFSDARWNSGEKCWTIDESNLDAARVIMKEIYGYADNEINEKVTLKIHVKESVSKKHGDVILFGKILSHATGRDSGARSGSDVAYIHGSAYSGGSAKNWESVVSEDSEILLHNVNKNLYEEYLENPQEEYEIEVVTDSIDSAALKQEKELLLKRIKEIDHLLNCGE</sequence>
<dbReference type="RefSeq" id="WP_055072724.1">
    <property type="nucleotide sequence ID" value="NZ_BAABYN010000001.1"/>
</dbReference>
<accession>A0A173SPP0</accession>
<gene>
    <name evidence="1" type="ORF">ERS852571_01360</name>
</gene>
<evidence type="ECO:0000313" key="2">
    <source>
        <dbReference type="Proteomes" id="UP000095553"/>
    </source>
</evidence>
<dbReference type="EMBL" id="CYXY01000007">
    <property type="protein sequence ID" value="CUM91747.1"/>
    <property type="molecule type" value="Genomic_DNA"/>
</dbReference>
<name>A0A173SPP0_ANAHA</name>
<reference evidence="1 2" key="1">
    <citation type="submission" date="2015-09" db="EMBL/GenBank/DDBJ databases">
        <authorList>
            <consortium name="Pathogen Informatics"/>
        </authorList>
    </citation>
    <scope>NUCLEOTIDE SEQUENCE [LARGE SCALE GENOMIC DNA]</scope>
    <source>
        <strain evidence="1 2">2789STDY5834959</strain>
    </source>
</reference>
<proteinExistence type="predicted"/>
<organism evidence="1 2">
    <name type="scientific">Anaerostipes hadrus</name>
    <dbReference type="NCBI Taxonomy" id="649756"/>
    <lineage>
        <taxon>Bacteria</taxon>
        <taxon>Bacillati</taxon>
        <taxon>Bacillota</taxon>
        <taxon>Clostridia</taxon>
        <taxon>Lachnospirales</taxon>
        <taxon>Lachnospiraceae</taxon>
        <taxon>Anaerostipes</taxon>
    </lineage>
</organism>
<protein>
    <submittedName>
        <fullName evidence="1">Uncharacterized protein</fullName>
    </submittedName>
</protein>
<dbReference type="AlphaFoldDB" id="A0A173SPP0"/>